<dbReference type="Proteomes" id="UP001518989">
    <property type="component" value="Unassembled WGS sequence"/>
</dbReference>
<evidence type="ECO:0000313" key="2">
    <source>
        <dbReference type="Proteomes" id="UP001518989"/>
    </source>
</evidence>
<proteinExistence type="predicted"/>
<dbReference type="RefSeq" id="WP_207417012.1">
    <property type="nucleotide sequence ID" value="NZ_CP061177.1"/>
</dbReference>
<evidence type="ECO:0008006" key="3">
    <source>
        <dbReference type="Google" id="ProtNLM"/>
    </source>
</evidence>
<keyword evidence="2" id="KW-1185">Reference proteome</keyword>
<dbReference type="EMBL" id="JACTNG010000004">
    <property type="protein sequence ID" value="MBO1079432.1"/>
    <property type="molecule type" value="Genomic_DNA"/>
</dbReference>
<name>A0ABS3KPM9_9PROT</name>
<sequence>MSKPAKPAPARPAADPAQAALRRFSDLIARGFDAARLQREAAAVISDWAGELQADSMRERLDSVHDQLAEGVDAAQDMGCEIEPGDAASAKLHQRSIGALIAARDAFGQAARRL</sequence>
<accession>A0ABS3KPM9</accession>
<organism evidence="1 2">
    <name type="scientific">Roseomonas haemaphysalidis</name>
    <dbReference type="NCBI Taxonomy" id="2768162"/>
    <lineage>
        <taxon>Bacteria</taxon>
        <taxon>Pseudomonadati</taxon>
        <taxon>Pseudomonadota</taxon>
        <taxon>Alphaproteobacteria</taxon>
        <taxon>Acetobacterales</taxon>
        <taxon>Roseomonadaceae</taxon>
        <taxon>Roseomonas</taxon>
    </lineage>
</organism>
<reference evidence="1 2" key="1">
    <citation type="submission" date="2020-09" db="EMBL/GenBank/DDBJ databases">
        <title>Roseomonas.</title>
        <authorList>
            <person name="Zhu W."/>
        </authorList>
    </citation>
    <scope>NUCLEOTIDE SEQUENCE [LARGE SCALE GENOMIC DNA]</scope>
    <source>
        <strain evidence="1 2">573</strain>
    </source>
</reference>
<gene>
    <name evidence="1" type="ORF">IAI61_10340</name>
</gene>
<protein>
    <recommendedName>
        <fullName evidence="3">Phasin family protein</fullName>
    </recommendedName>
</protein>
<evidence type="ECO:0000313" key="1">
    <source>
        <dbReference type="EMBL" id="MBO1079432.1"/>
    </source>
</evidence>
<comment type="caution">
    <text evidence="1">The sequence shown here is derived from an EMBL/GenBank/DDBJ whole genome shotgun (WGS) entry which is preliminary data.</text>
</comment>